<dbReference type="STRING" id="1492898.SY85_21840"/>
<evidence type="ECO:0000313" key="3">
    <source>
        <dbReference type="Proteomes" id="UP000077177"/>
    </source>
</evidence>
<feature type="domain" description="FHA" evidence="1">
    <location>
        <begin position="152"/>
        <end position="204"/>
    </location>
</feature>
<sequence>MVDFFKQSTDKPQDVKAIRDALLQFIKDRLRKAEGGEGANIKGLHLFVACIEEDRHLYESALYLEDPDRFKEEEVQRIADDFAIELPSNWAMEISFVDSLPAEAVKIPNTDAGLFIQTRSLVIQKEATAYLRVLNGEAEKEVYTIHSKDGSINIGREKKTQGTDGFFRINHIAFISDSQDPANKYVSRQHAHIEFDNDTGHFLLFADDGGIPPRNKIKVRSRQDATPIKIFSTSIGHLLQDGDQIMLGESAIVEFSYK</sequence>
<dbReference type="InterPro" id="IPR000253">
    <property type="entry name" value="FHA_dom"/>
</dbReference>
<dbReference type="PROSITE" id="PS50006">
    <property type="entry name" value="FHA_DOMAIN"/>
    <property type="match status" value="1"/>
</dbReference>
<dbReference type="EMBL" id="CP011390">
    <property type="protein sequence ID" value="ANE53659.1"/>
    <property type="molecule type" value="Genomic_DNA"/>
</dbReference>
<reference evidence="3" key="1">
    <citation type="submission" date="2015-01" db="EMBL/GenBank/DDBJ databases">
        <title>Flavisolibacter sp./LCS9/ whole genome sequencing.</title>
        <authorList>
            <person name="Kim M.K."/>
            <person name="Srinivasan S."/>
            <person name="Lee J.-J."/>
        </authorList>
    </citation>
    <scope>NUCLEOTIDE SEQUENCE [LARGE SCALE GENOMIC DNA]</scope>
    <source>
        <strain evidence="3">LCS9</strain>
    </source>
</reference>
<evidence type="ECO:0000313" key="2">
    <source>
        <dbReference type="EMBL" id="ANE53659.1"/>
    </source>
</evidence>
<dbReference type="CDD" id="cd00060">
    <property type="entry name" value="FHA"/>
    <property type="match status" value="1"/>
</dbReference>
<gene>
    <name evidence="2" type="ORF">SY85_21840</name>
</gene>
<keyword evidence="3" id="KW-1185">Reference proteome</keyword>
<dbReference type="OrthoDB" id="944636at2"/>
<dbReference type="AlphaFoldDB" id="A0A172U2U5"/>
<organism evidence="2 3">
    <name type="scientific">Flavisolibacter tropicus</name>
    <dbReference type="NCBI Taxonomy" id="1492898"/>
    <lineage>
        <taxon>Bacteria</taxon>
        <taxon>Pseudomonadati</taxon>
        <taxon>Bacteroidota</taxon>
        <taxon>Chitinophagia</taxon>
        <taxon>Chitinophagales</taxon>
        <taxon>Chitinophagaceae</taxon>
        <taxon>Flavisolibacter</taxon>
    </lineage>
</organism>
<name>A0A172U2U5_9BACT</name>
<dbReference type="Proteomes" id="UP000077177">
    <property type="component" value="Chromosome"/>
</dbReference>
<accession>A0A172U2U5</accession>
<proteinExistence type="predicted"/>
<evidence type="ECO:0000259" key="1">
    <source>
        <dbReference type="PROSITE" id="PS50006"/>
    </source>
</evidence>
<dbReference type="KEGG" id="fla:SY85_21840"/>
<dbReference type="InterPro" id="IPR008984">
    <property type="entry name" value="SMAD_FHA_dom_sf"/>
</dbReference>
<protein>
    <recommendedName>
        <fullName evidence="1">FHA domain-containing protein</fullName>
    </recommendedName>
</protein>
<dbReference type="Gene3D" id="2.60.200.20">
    <property type="match status" value="1"/>
</dbReference>
<dbReference type="PATRIC" id="fig|1492898.3.peg.4739"/>
<dbReference type="RefSeq" id="WP_066410067.1">
    <property type="nucleotide sequence ID" value="NZ_CP011390.1"/>
</dbReference>
<reference evidence="2 3" key="2">
    <citation type="journal article" date="2016" name="Int. J. Syst. Evol. Microbiol.">
        <title>Flavisolibacter tropicus sp. nov., isolated from tropical soil.</title>
        <authorList>
            <person name="Lee J.J."/>
            <person name="Kang M.S."/>
            <person name="Kim G.S."/>
            <person name="Lee C.S."/>
            <person name="Lim S."/>
            <person name="Lee J."/>
            <person name="Roh S.H."/>
            <person name="Kang H."/>
            <person name="Ha J.M."/>
            <person name="Bae S."/>
            <person name="Jung H.Y."/>
            <person name="Kim M.K."/>
        </authorList>
    </citation>
    <scope>NUCLEOTIDE SEQUENCE [LARGE SCALE GENOMIC DNA]</scope>
    <source>
        <strain evidence="2 3">LCS9</strain>
    </source>
</reference>
<dbReference type="SUPFAM" id="SSF49879">
    <property type="entry name" value="SMAD/FHA domain"/>
    <property type="match status" value="1"/>
</dbReference>